<name>A0A8H7EFF3_9PLEO</name>
<evidence type="ECO:0000313" key="1">
    <source>
        <dbReference type="EMBL" id="KAF7676340.1"/>
    </source>
</evidence>
<dbReference type="EMBL" id="JAAABM010000007">
    <property type="protein sequence ID" value="KAF7676340.1"/>
    <property type="molecule type" value="Genomic_DNA"/>
</dbReference>
<reference evidence="1" key="2">
    <citation type="submission" date="2020-08" db="EMBL/GenBank/DDBJ databases">
        <title>Draft Genome Sequence of Cumin Blight Pathogen Alternaria burnsii.</title>
        <authorList>
            <person name="Feng Z."/>
        </authorList>
    </citation>
    <scope>NUCLEOTIDE SEQUENCE</scope>
    <source>
        <strain evidence="1">CBS107.38</strain>
    </source>
</reference>
<keyword evidence="2" id="KW-1185">Reference proteome</keyword>
<accession>A0A8H7EFF3</accession>
<proteinExistence type="predicted"/>
<feature type="non-terminal residue" evidence="1">
    <location>
        <position position="1"/>
    </location>
</feature>
<dbReference type="RefSeq" id="XP_038786581.1">
    <property type="nucleotide sequence ID" value="XM_038930892.1"/>
</dbReference>
<protein>
    <submittedName>
        <fullName evidence="1">Uncharacterized protein</fullName>
    </submittedName>
</protein>
<reference evidence="1" key="1">
    <citation type="submission" date="2020-01" db="EMBL/GenBank/DDBJ databases">
        <authorList>
            <person name="Feng Z.H.Z."/>
        </authorList>
    </citation>
    <scope>NUCLEOTIDE SEQUENCE</scope>
    <source>
        <strain evidence="1">CBS107.38</strain>
    </source>
</reference>
<dbReference type="AlphaFoldDB" id="A0A8H7EFF3"/>
<gene>
    <name evidence="1" type="ORF">GT037_005845</name>
</gene>
<evidence type="ECO:0000313" key="2">
    <source>
        <dbReference type="Proteomes" id="UP000596902"/>
    </source>
</evidence>
<dbReference type="Proteomes" id="UP000596902">
    <property type="component" value="Unassembled WGS sequence"/>
</dbReference>
<comment type="caution">
    <text evidence="1">The sequence shown here is derived from an EMBL/GenBank/DDBJ whole genome shotgun (WGS) entry which is preliminary data.</text>
</comment>
<sequence length="134" mass="15440">ACNMFTDVACATISIPVIRNPQMPRYNKFELHGIAEQYIYAKSFARKPFFRACQWGVSFSEDHTMDRVQAKTIQTPKKNLRCILAAVKPDLCHTYHTRFAKRNTRCHSHQSSTNHSSIEQPSNQEGCIVFRYLG</sequence>
<dbReference type="GeneID" id="62204070"/>
<organism evidence="1 2">
    <name type="scientific">Alternaria burnsii</name>
    <dbReference type="NCBI Taxonomy" id="1187904"/>
    <lineage>
        <taxon>Eukaryota</taxon>
        <taxon>Fungi</taxon>
        <taxon>Dikarya</taxon>
        <taxon>Ascomycota</taxon>
        <taxon>Pezizomycotina</taxon>
        <taxon>Dothideomycetes</taxon>
        <taxon>Pleosporomycetidae</taxon>
        <taxon>Pleosporales</taxon>
        <taxon>Pleosporineae</taxon>
        <taxon>Pleosporaceae</taxon>
        <taxon>Alternaria</taxon>
        <taxon>Alternaria sect. Alternaria</taxon>
    </lineage>
</organism>